<evidence type="ECO:0000256" key="3">
    <source>
        <dbReference type="ARBA" id="ARBA00022832"/>
    </source>
</evidence>
<dbReference type="EMBL" id="RSCJ01000049">
    <property type="protein sequence ID" value="RUR72405.1"/>
    <property type="molecule type" value="Genomic_DNA"/>
</dbReference>
<proteinExistence type="inferred from homology"/>
<evidence type="ECO:0000259" key="5">
    <source>
        <dbReference type="Pfam" id="PF13193"/>
    </source>
</evidence>
<accession>A0A3S0ZUA0</accession>
<evidence type="ECO:0000256" key="4">
    <source>
        <dbReference type="ARBA" id="ARBA00023098"/>
    </source>
</evidence>
<dbReference type="STRING" id="211165.GCA_000317285_00805"/>
<protein>
    <recommendedName>
        <fullName evidence="5">AMP-binding enzyme C-terminal domain-containing protein</fullName>
    </recommendedName>
</protein>
<dbReference type="InterPro" id="IPR025110">
    <property type="entry name" value="AMP-bd_C"/>
</dbReference>
<dbReference type="Proteomes" id="UP000268857">
    <property type="component" value="Unassembled WGS sequence"/>
</dbReference>
<dbReference type="AlphaFoldDB" id="A0A3S0ZUA0"/>
<dbReference type="PANTHER" id="PTHR43859:SF4">
    <property type="entry name" value="BUTANOATE--COA LIGASE AAE1-RELATED"/>
    <property type="match status" value="1"/>
</dbReference>
<dbReference type="PANTHER" id="PTHR43859">
    <property type="entry name" value="ACYL-ACTIVATING ENZYME"/>
    <property type="match status" value="1"/>
</dbReference>
<dbReference type="Pfam" id="PF13193">
    <property type="entry name" value="AMP-binding_C"/>
    <property type="match status" value="1"/>
</dbReference>
<evidence type="ECO:0000313" key="6">
    <source>
        <dbReference type="EMBL" id="RUR72405.1"/>
    </source>
</evidence>
<comment type="similarity">
    <text evidence="1">Belongs to the ATP-dependent AMP-binding enzyme family.</text>
</comment>
<dbReference type="GO" id="GO:0016874">
    <property type="term" value="F:ligase activity"/>
    <property type="evidence" value="ECO:0007669"/>
    <property type="project" value="UniProtKB-KW"/>
</dbReference>
<keyword evidence="2" id="KW-0436">Ligase</keyword>
<sequence>MKDIIITNGENVSSIEVEQCLYRHEAVLECAVIGIPHPKRGEVAKAFVTLKEGANVSADELIHFCRSQIAAFKCPTAVEFCSLPKTSTGKIQKYLLRAKE</sequence>
<evidence type="ECO:0000313" key="7">
    <source>
        <dbReference type="Proteomes" id="UP000268857"/>
    </source>
</evidence>
<dbReference type="FunFam" id="3.30.300.30:FF:000008">
    <property type="entry name" value="2,3-dihydroxybenzoate-AMP ligase"/>
    <property type="match status" value="1"/>
</dbReference>
<keyword evidence="3" id="KW-0276">Fatty acid metabolism</keyword>
<dbReference type="Gene3D" id="3.30.300.30">
    <property type="match status" value="1"/>
</dbReference>
<keyword evidence="4" id="KW-0443">Lipid metabolism</keyword>
<evidence type="ECO:0000256" key="1">
    <source>
        <dbReference type="ARBA" id="ARBA00006432"/>
    </source>
</evidence>
<feature type="domain" description="AMP-binding enzyme C-terminal" evidence="5">
    <location>
        <begin position="16"/>
        <end position="90"/>
    </location>
</feature>
<comment type="caution">
    <text evidence="6">The sequence shown here is derived from an EMBL/GenBank/DDBJ whole genome shotgun (WGS) entry which is preliminary data.</text>
</comment>
<organism evidence="6 7">
    <name type="scientific">Chlorogloeopsis fritschii PCC 6912</name>
    <dbReference type="NCBI Taxonomy" id="211165"/>
    <lineage>
        <taxon>Bacteria</taxon>
        <taxon>Bacillati</taxon>
        <taxon>Cyanobacteriota</taxon>
        <taxon>Cyanophyceae</taxon>
        <taxon>Nostocales</taxon>
        <taxon>Chlorogloeopsidaceae</taxon>
        <taxon>Chlorogloeopsis</taxon>
    </lineage>
</organism>
<name>A0A3S0ZUA0_CHLFR</name>
<gene>
    <name evidence="6" type="ORF">PCC6912_63100</name>
</gene>
<dbReference type="InterPro" id="IPR045851">
    <property type="entry name" value="AMP-bd_C_sf"/>
</dbReference>
<evidence type="ECO:0000256" key="2">
    <source>
        <dbReference type="ARBA" id="ARBA00022598"/>
    </source>
</evidence>
<keyword evidence="7" id="KW-1185">Reference proteome</keyword>
<reference evidence="6 7" key="1">
    <citation type="journal article" date="2019" name="Genome Biol. Evol.">
        <title>Day and night: Metabolic profiles and evolutionary relationships of six axenic non-marine cyanobacteria.</title>
        <authorList>
            <person name="Will S.E."/>
            <person name="Henke P."/>
            <person name="Boedeker C."/>
            <person name="Huang S."/>
            <person name="Brinkmann H."/>
            <person name="Rohde M."/>
            <person name="Jarek M."/>
            <person name="Friedl T."/>
            <person name="Seufert S."/>
            <person name="Schumacher M."/>
            <person name="Overmann J."/>
            <person name="Neumann-Schaal M."/>
            <person name="Petersen J."/>
        </authorList>
    </citation>
    <scope>NUCLEOTIDE SEQUENCE [LARGE SCALE GENOMIC DNA]</scope>
    <source>
        <strain evidence="6 7">PCC 6912</strain>
    </source>
</reference>
<dbReference type="SUPFAM" id="SSF56801">
    <property type="entry name" value="Acetyl-CoA synthetase-like"/>
    <property type="match status" value="1"/>
</dbReference>
<dbReference type="OrthoDB" id="9803968at2"/>
<dbReference type="GO" id="GO:0006631">
    <property type="term" value="P:fatty acid metabolic process"/>
    <property type="evidence" value="ECO:0007669"/>
    <property type="project" value="UniProtKB-KW"/>
</dbReference>